<dbReference type="EMBL" id="JRYB01000001">
    <property type="protein sequence ID" value="OIJ43910.1"/>
    <property type="molecule type" value="Genomic_DNA"/>
</dbReference>
<evidence type="ECO:0000313" key="2">
    <source>
        <dbReference type="EMBL" id="OIJ43910.1"/>
    </source>
</evidence>
<comment type="caution">
    <text evidence="2">The sequence shown here is derived from an EMBL/GenBank/DDBJ whole genome shotgun (WGS) entry which is preliminary data.</text>
</comment>
<dbReference type="Pfam" id="PF16153">
    <property type="entry name" value="DUF4861"/>
    <property type="match status" value="1"/>
</dbReference>
<dbReference type="AlphaFoldDB" id="A0A1S2NGK3"/>
<sequence>MTVRLSLPLAALATLLTFDAGAFDRLSVTASHALDIARPAETISIPWARINEALPQARSQQLVIKDGAGRTLAYQVTNVAATAKDPQMIGAAYGELLFQYDFKAGEKSATFSIEKAGATVPPFPPKTYARFVQERLDDFAWENDKLAHRAYGPALKAPAPPGSDKEVLVTSGLDIWFKRVPYPIVDRWYNIGHDHYHVDQGEGIDMYNVGPTRGAGGTGIWDGKQLHVGANYREWRILANGPIRTVFELHYDAWDAGGAKVSEVKRFTVDAGRWFDRIDSTFTFSGPATLNAAVGLHKNPSDKGQEVKVDFAQDKADGSLVQWVTQRSFGDFGVAVIVPSASGFAADARNGLVTAPVTSGQPLRYHVGAAWTRGSPFATQAQWQQHVADEALRLRSPVNVSLAAGR</sequence>
<evidence type="ECO:0000313" key="3">
    <source>
        <dbReference type="Proteomes" id="UP000180246"/>
    </source>
</evidence>
<accession>A0A1S2NGK3</accession>
<dbReference type="RefSeq" id="WP_071362550.1">
    <property type="nucleotide sequence ID" value="NZ_JRYB01000001.1"/>
</dbReference>
<name>A0A1S2NGK3_9BURK</name>
<dbReference type="Proteomes" id="UP000180246">
    <property type="component" value="Unassembled WGS sequence"/>
</dbReference>
<evidence type="ECO:0008006" key="4">
    <source>
        <dbReference type="Google" id="ProtNLM"/>
    </source>
</evidence>
<keyword evidence="1" id="KW-0732">Signal</keyword>
<feature type="chain" id="PRO_5010207908" description="DUF4861 domain-containing protein" evidence="1">
    <location>
        <begin position="23"/>
        <end position="406"/>
    </location>
</feature>
<proteinExistence type="predicted"/>
<protein>
    <recommendedName>
        <fullName evidence="4">DUF4861 domain-containing protein</fullName>
    </recommendedName>
</protein>
<dbReference type="InterPro" id="IPR032342">
    <property type="entry name" value="DUF4861"/>
</dbReference>
<feature type="signal peptide" evidence="1">
    <location>
        <begin position="1"/>
        <end position="22"/>
    </location>
</feature>
<organism evidence="2 3">
    <name type="scientific">Massilia timonae</name>
    <dbReference type="NCBI Taxonomy" id="47229"/>
    <lineage>
        <taxon>Bacteria</taxon>
        <taxon>Pseudomonadati</taxon>
        <taxon>Pseudomonadota</taxon>
        <taxon>Betaproteobacteria</taxon>
        <taxon>Burkholderiales</taxon>
        <taxon>Oxalobacteraceae</taxon>
        <taxon>Telluria group</taxon>
        <taxon>Massilia</taxon>
    </lineage>
</organism>
<reference evidence="2 3" key="1">
    <citation type="submission" date="2014-10" db="EMBL/GenBank/DDBJ databases">
        <authorList>
            <person name="Seo M.-J."/>
            <person name="Seok Y.J."/>
            <person name="Cha I.-T."/>
        </authorList>
    </citation>
    <scope>NUCLEOTIDE SEQUENCE [LARGE SCALE GENOMIC DNA]</scope>
    <source>
        <strain evidence="2 3">NEU</strain>
    </source>
</reference>
<gene>
    <name evidence="2" type="ORF">LO55_3681</name>
</gene>
<evidence type="ECO:0000256" key="1">
    <source>
        <dbReference type="SAM" id="SignalP"/>
    </source>
</evidence>